<feature type="binding site" evidence="13">
    <location>
        <begin position="151"/>
        <end position="158"/>
    </location>
    <ligand>
        <name>ATP</name>
        <dbReference type="ChEBI" id="CHEBI:30616"/>
    </ligand>
</feature>
<dbReference type="HAMAP" id="MF_01347">
    <property type="entry name" value="ATP_synth_beta_bact"/>
    <property type="match status" value="1"/>
</dbReference>
<evidence type="ECO:0000256" key="2">
    <source>
        <dbReference type="ARBA" id="ARBA00008936"/>
    </source>
</evidence>
<dbReference type="CDD" id="cd18110">
    <property type="entry name" value="ATP-synt_F1_beta_C"/>
    <property type="match status" value="1"/>
</dbReference>
<dbReference type="InterPro" id="IPR024034">
    <property type="entry name" value="ATPase_F1/V1_b/a_C"/>
</dbReference>
<dbReference type="CDD" id="cd01133">
    <property type="entry name" value="F1-ATPase_beta_CD"/>
    <property type="match status" value="1"/>
</dbReference>
<dbReference type="SMART" id="SM00382">
    <property type="entry name" value="AAA"/>
    <property type="match status" value="1"/>
</dbReference>
<evidence type="ECO:0000313" key="15">
    <source>
        <dbReference type="EMBL" id="SDE08697.1"/>
    </source>
</evidence>
<dbReference type="RefSeq" id="WP_068304069.1">
    <property type="nucleotide sequence ID" value="NZ_DAIOMO010000004.1"/>
</dbReference>
<dbReference type="InterPro" id="IPR003593">
    <property type="entry name" value="AAA+_ATPase"/>
</dbReference>
<dbReference type="Gene3D" id="3.40.50.300">
    <property type="entry name" value="P-loop containing nucleotide triphosphate hydrolases"/>
    <property type="match status" value="1"/>
</dbReference>
<evidence type="ECO:0000256" key="6">
    <source>
        <dbReference type="ARBA" id="ARBA00022840"/>
    </source>
</evidence>
<dbReference type="InterPro" id="IPR005722">
    <property type="entry name" value="ATP_synth_F1_bsu"/>
</dbReference>
<keyword evidence="9 13" id="KW-0406">Ion transport</keyword>
<dbReference type="PIRSF" id="PIRSF039072">
    <property type="entry name" value="ATPase_subunit_beta"/>
    <property type="match status" value="1"/>
</dbReference>
<keyword evidence="4 13" id="KW-0547">Nucleotide-binding</keyword>
<dbReference type="FunFam" id="3.40.50.12240:FF:000006">
    <property type="entry name" value="ATP synthase subunit beta"/>
    <property type="match status" value="1"/>
</dbReference>
<dbReference type="SUPFAM" id="SSF50615">
    <property type="entry name" value="N-terminal domain of alpha and beta subunits of F1 ATP synthase"/>
    <property type="match status" value="1"/>
</dbReference>
<dbReference type="Pfam" id="PF22919">
    <property type="entry name" value="ATP-synt_VA_C"/>
    <property type="match status" value="1"/>
</dbReference>
<keyword evidence="8 13" id="KW-1278">Translocase</keyword>
<dbReference type="GO" id="GO:0005524">
    <property type="term" value="F:ATP binding"/>
    <property type="evidence" value="ECO:0007669"/>
    <property type="project" value="UniProtKB-UniRule"/>
</dbReference>
<dbReference type="NCBIfam" id="TIGR01039">
    <property type="entry name" value="atpD"/>
    <property type="match status" value="1"/>
</dbReference>
<dbReference type="PANTHER" id="PTHR15184:SF71">
    <property type="entry name" value="ATP SYNTHASE SUBUNIT BETA, MITOCHONDRIAL"/>
    <property type="match status" value="1"/>
</dbReference>
<keyword evidence="16" id="KW-1185">Reference proteome</keyword>
<keyword evidence="13" id="KW-1003">Cell membrane</keyword>
<comment type="similarity">
    <text evidence="2 13">Belongs to the ATPase alpha/beta chains family.</text>
</comment>
<sequence length="472" mass="50401">MAKNTGRVTQVIGAVVDVQFDNELPAILSALETENNGARLVLEVASHLGENTVRTIAMDATDGLVRGQEVTDTGAPISVPVGPETLGRILNVIGEPIDERGPVGHKQVAPIHAEAPSFEDQSTEAEILVTGIKVVDLLAPYAKGGKIGLFGGAGVGKTVLIMELINNIAKGHGGYSVFAGVGERTREGNDLYHEMIDSKVINLEGESKAALVYGQMNEPPGARARVALTGLTLAEYFRDQEGQDVLFFVDNIFRFTQAGAEVSALLGRIPSAVGYQPTLATDMGALQERITSTKKGSITSVQAVYVPADDLTDPAPATSFAHLDATTVLSRQIAELGIYPAVDPLDSTSRILDPRVLGDEHYEVARSVQEVLQKYKSLQDIIAILGMDELSEDDKLVVARARKIQRFLSQPFHVAEIFTGINGEFVSLEDTISGFKAIVAGEYDHLPEAAFYLVGNIEQAVAKAEKLAAEAA</sequence>
<evidence type="ECO:0000256" key="7">
    <source>
        <dbReference type="ARBA" id="ARBA00022946"/>
    </source>
</evidence>
<dbReference type="InterPro" id="IPR020003">
    <property type="entry name" value="ATPase_a/bsu_AS"/>
</dbReference>
<dbReference type="PROSITE" id="PS00152">
    <property type="entry name" value="ATPASE_ALPHA_BETA"/>
    <property type="match status" value="1"/>
</dbReference>
<dbReference type="Pfam" id="PF00006">
    <property type="entry name" value="ATP-synt_ab"/>
    <property type="match status" value="1"/>
</dbReference>
<comment type="catalytic activity">
    <reaction evidence="13">
        <text>ATP + H2O + 4 H(+)(in) = ADP + phosphate + 5 H(+)(out)</text>
        <dbReference type="Rhea" id="RHEA:57720"/>
        <dbReference type="ChEBI" id="CHEBI:15377"/>
        <dbReference type="ChEBI" id="CHEBI:15378"/>
        <dbReference type="ChEBI" id="CHEBI:30616"/>
        <dbReference type="ChEBI" id="CHEBI:43474"/>
        <dbReference type="ChEBI" id="CHEBI:456216"/>
        <dbReference type="EC" id="7.1.2.2"/>
    </reaction>
</comment>
<dbReference type="GO" id="GO:0046933">
    <property type="term" value="F:proton-transporting ATP synthase activity, rotational mechanism"/>
    <property type="evidence" value="ECO:0007669"/>
    <property type="project" value="UniProtKB-UniRule"/>
</dbReference>
<dbReference type="FunFam" id="1.10.1140.10:FF:000001">
    <property type="entry name" value="ATP synthase subunit beta"/>
    <property type="match status" value="1"/>
</dbReference>
<evidence type="ECO:0000256" key="1">
    <source>
        <dbReference type="ARBA" id="ARBA00004370"/>
    </source>
</evidence>
<dbReference type="InterPro" id="IPR027417">
    <property type="entry name" value="P-loop_NTPase"/>
</dbReference>
<dbReference type="InterPro" id="IPR036121">
    <property type="entry name" value="ATPase_F1/V1/A1_a/bsu_N_sf"/>
</dbReference>
<evidence type="ECO:0000259" key="14">
    <source>
        <dbReference type="SMART" id="SM00382"/>
    </source>
</evidence>
<dbReference type="Gene3D" id="2.40.10.170">
    <property type="match status" value="1"/>
</dbReference>
<dbReference type="EMBL" id="FNAK01000004">
    <property type="protein sequence ID" value="SDE08697.1"/>
    <property type="molecule type" value="Genomic_DNA"/>
</dbReference>
<evidence type="ECO:0000256" key="3">
    <source>
        <dbReference type="ARBA" id="ARBA00022448"/>
    </source>
</evidence>
<accession>A0A1G7A2G0</accession>
<reference evidence="15 16" key="1">
    <citation type="submission" date="2016-10" db="EMBL/GenBank/DDBJ databases">
        <authorList>
            <person name="de Groot N.N."/>
        </authorList>
    </citation>
    <scope>NUCLEOTIDE SEQUENCE [LARGE SCALE GENOMIC DNA]</scope>
    <source>
        <strain evidence="15 16">CGMCC 1.9109</strain>
    </source>
</reference>
<dbReference type="SUPFAM" id="SSF47917">
    <property type="entry name" value="C-terminal domain of alpha and beta subunits of F1 ATP synthase"/>
    <property type="match status" value="1"/>
</dbReference>
<dbReference type="Proteomes" id="UP000183685">
    <property type="component" value="Unassembled WGS sequence"/>
</dbReference>
<keyword evidence="12 13" id="KW-0066">ATP synthesis</keyword>
<dbReference type="GO" id="GO:0045259">
    <property type="term" value="C:proton-transporting ATP synthase complex"/>
    <property type="evidence" value="ECO:0007669"/>
    <property type="project" value="UniProtKB-KW"/>
</dbReference>
<dbReference type="InterPro" id="IPR050053">
    <property type="entry name" value="ATPase_alpha/beta_chains"/>
</dbReference>
<organism evidence="15 16">
    <name type="scientific">Kordiimonas lacus</name>
    <dbReference type="NCBI Taxonomy" id="637679"/>
    <lineage>
        <taxon>Bacteria</taxon>
        <taxon>Pseudomonadati</taxon>
        <taxon>Pseudomonadota</taxon>
        <taxon>Alphaproteobacteria</taxon>
        <taxon>Kordiimonadales</taxon>
        <taxon>Kordiimonadaceae</taxon>
        <taxon>Kordiimonas</taxon>
    </lineage>
</organism>
<dbReference type="CDD" id="cd18115">
    <property type="entry name" value="ATP-synt_F1_beta_N"/>
    <property type="match status" value="1"/>
</dbReference>
<dbReference type="EC" id="7.1.2.2" evidence="13"/>
<dbReference type="InterPro" id="IPR004100">
    <property type="entry name" value="ATPase_F1/V1/A1_a/bsu_N"/>
</dbReference>
<comment type="function">
    <text evidence="13">Produces ATP from ADP in the presence of a proton gradient across the membrane. The catalytic sites are hosted primarily by the beta subunits.</text>
</comment>
<dbReference type="AlphaFoldDB" id="A0A1G7A2G0"/>
<keyword evidence="5 13" id="KW-0375">Hydrogen ion transport</keyword>
<dbReference type="FunFam" id="2.40.10.170:FF:000004">
    <property type="entry name" value="ATP synthase subunit beta"/>
    <property type="match status" value="1"/>
</dbReference>
<keyword evidence="6 13" id="KW-0067">ATP-binding</keyword>
<gene>
    <name evidence="13" type="primary">atpD</name>
    <name evidence="15" type="ORF">SAMN04488071_2049</name>
</gene>
<keyword evidence="11 13" id="KW-0139">CF(1)</keyword>
<dbReference type="Gene3D" id="1.10.1140.10">
    <property type="entry name" value="Bovine Mitochondrial F1-atpase, Atp Synthase Beta Chain, Chain D, domain 3"/>
    <property type="match status" value="1"/>
</dbReference>
<keyword evidence="3 13" id="KW-0813">Transport</keyword>
<comment type="subcellular location">
    <subcellularLocation>
        <location evidence="13">Cell membrane</location>
        <topology evidence="13">Peripheral membrane protein</topology>
    </subcellularLocation>
    <subcellularLocation>
        <location evidence="1">Membrane</location>
    </subcellularLocation>
</comment>
<evidence type="ECO:0000256" key="11">
    <source>
        <dbReference type="ARBA" id="ARBA00023196"/>
    </source>
</evidence>
<dbReference type="InterPro" id="IPR055190">
    <property type="entry name" value="ATP-synt_VA_C"/>
</dbReference>
<keyword evidence="7" id="KW-0809">Transit peptide</keyword>
<protein>
    <recommendedName>
        <fullName evidence="13">ATP synthase subunit beta</fullName>
        <ecNumber evidence="13">7.1.2.2</ecNumber>
    </recommendedName>
    <alternativeName>
        <fullName evidence="13">ATP synthase F1 sector subunit beta</fullName>
    </alternativeName>
    <alternativeName>
        <fullName evidence="13">F-ATPase subunit beta</fullName>
    </alternativeName>
</protein>
<dbReference type="GO" id="GO:0005886">
    <property type="term" value="C:plasma membrane"/>
    <property type="evidence" value="ECO:0007669"/>
    <property type="project" value="UniProtKB-SubCell"/>
</dbReference>
<evidence type="ECO:0000256" key="4">
    <source>
        <dbReference type="ARBA" id="ARBA00022741"/>
    </source>
</evidence>
<evidence type="ECO:0000256" key="13">
    <source>
        <dbReference type="HAMAP-Rule" id="MF_01347"/>
    </source>
</evidence>
<feature type="domain" description="AAA+ ATPase" evidence="14">
    <location>
        <begin position="143"/>
        <end position="412"/>
    </location>
</feature>
<evidence type="ECO:0000256" key="9">
    <source>
        <dbReference type="ARBA" id="ARBA00023065"/>
    </source>
</evidence>
<dbReference type="SUPFAM" id="SSF52540">
    <property type="entry name" value="P-loop containing nucleoside triphosphate hydrolases"/>
    <property type="match status" value="1"/>
</dbReference>
<proteinExistence type="inferred from homology"/>
<dbReference type="FunFam" id="3.40.50.300:FF:000026">
    <property type="entry name" value="ATP synthase subunit beta"/>
    <property type="match status" value="1"/>
</dbReference>
<dbReference type="InterPro" id="IPR000194">
    <property type="entry name" value="ATPase_F1/V1/A1_a/bsu_nucl-bd"/>
</dbReference>
<keyword evidence="10 13" id="KW-0472">Membrane</keyword>
<evidence type="ECO:0000313" key="16">
    <source>
        <dbReference type="Proteomes" id="UP000183685"/>
    </source>
</evidence>
<evidence type="ECO:0000256" key="8">
    <source>
        <dbReference type="ARBA" id="ARBA00022967"/>
    </source>
</evidence>
<dbReference type="OrthoDB" id="9801639at2"/>
<evidence type="ECO:0000256" key="5">
    <source>
        <dbReference type="ARBA" id="ARBA00022781"/>
    </source>
</evidence>
<evidence type="ECO:0000256" key="12">
    <source>
        <dbReference type="ARBA" id="ARBA00023310"/>
    </source>
</evidence>
<dbReference type="Pfam" id="PF02874">
    <property type="entry name" value="ATP-synt_ab_N"/>
    <property type="match status" value="1"/>
</dbReference>
<name>A0A1G7A2G0_9PROT</name>
<evidence type="ECO:0000256" key="10">
    <source>
        <dbReference type="ARBA" id="ARBA00023136"/>
    </source>
</evidence>
<dbReference type="STRING" id="637679.GCA_001550055_01808"/>
<dbReference type="PANTHER" id="PTHR15184">
    <property type="entry name" value="ATP SYNTHASE"/>
    <property type="match status" value="1"/>
</dbReference>